<keyword evidence="10 11" id="KW-0472">Membrane</keyword>
<evidence type="ECO:0000256" key="4">
    <source>
        <dbReference type="ARBA" id="ARBA00022475"/>
    </source>
</evidence>
<dbReference type="InterPro" id="IPR047817">
    <property type="entry name" value="ABC2_TM_bact-type"/>
</dbReference>
<feature type="transmembrane region" description="Helical" evidence="11">
    <location>
        <begin position="78"/>
        <end position="99"/>
    </location>
</feature>
<comment type="caution">
    <text evidence="13">The sequence shown here is derived from an EMBL/GenBank/DDBJ whole genome shotgun (WGS) entry which is preliminary data.</text>
</comment>
<reference evidence="13 14" key="1">
    <citation type="journal article" date="2017" name="Int. J. Syst. Evol. Microbiol.">
        <title>Ramlibacter monticola sp. nov., isolated from forest soil.</title>
        <authorList>
            <person name="Chaudhary D.K."/>
            <person name="Kim J."/>
        </authorList>
    </citation>
    <scope>NUCLEOTIDE SEQUENCE [LARGE SCALE GENOMIC DNA]</scope>
    <source>
        <strain evidence="13 14">KACC 19175</strain>
    </source>
</reference>
<feature type="transmembrane region" description="Helical" evidence="11">
    <location>
        <begin position="188"/>
        <end position="209"/>
    </location>
</feature>
<dbReference type="PANTHER" id="PTHR30413:SF10">
    <property type="entry name" value="CAPSULE POLYSACCHARIDE EXPORT INNER-MEMBRANE PROTEIN CTRC"/>
    <property type="match status" value="1"/>
</dbReference>
<evidence type="ECO:0000256" key="2">
    <source>
        <dbReference type="ARBA" id="ARBA00007783"/>
    </source>
</evidence>
<evidence type="ECO:0000313" key="14">
    <source>
        <dbReference type="Proteomes" id="UP000599109"/>
    </source>
</evidence>
<dbReference type="RefSeq" id="WP_201677378.1">
    <property type="nucleotide sequence ID" value="NZ_JAEQNE010000009.1"/>
</dbReference>
<evidence type="ECO:0000313" key="13">
    <source>
        <dbReference type="EMBL" id="MBL0394709.1"/>
    </source>
</evidence>
<feature type="transmembrane region" description="Helical" evidence="11">
    <location>
        <begin position="154"/>
        <end position="176"/>
    </location>
</feature>
<keyword evidence="4 11" id="KW-1003">Cell membrane</keyword>
<keyword evidence="7" id="KW-0972">Capsule biogenesis/degradation</keyword>
<evidence type="ECO:0000256" key="5">
    <source>
        <dbReference type="ARBA" id="ARBA00022597"/>
    </source>
</evidence>
<feature type="domain" description="ABC transmembrane type-2" evidence="12">
    <location>
        <begin position="39"/>
        <end position="265"/>
    </location>
</feature>
<evidence type="ECO:0000259" key="12">
    <source>
        <dbReference type="PROSITE" id="PS51012"/>
    </source>
</evidence>
<dbReference type="GO" id="GO:0015920">
    <property type="term" value="P:lipopolysaccharide transport"/>
    <property type="evidence" value="ECO:0007669"/>
    <property type="project" value="TreeGrafter"/>
</dbReference>
<dbReference type="GO" id="GO:0043190">
    <property type="term" value="C:ATP-binding cassette (ABC) transporter complex"/>
    <property type="evidence" value="ECO:0007669"/>
    <property type="project" value="InterPro"/>
</dbReference>
<evidence type="ECO:0000256" key="7">
    <source>
        <dbReference type="ARBA" id="ARBA00022903"/>
    </source>
</evidence>
<organism evidence="13 14">
    <name type="scientific">Ramlibacter monticola</name>
    <dbReference type="NCBI Taxonomy" id="1926872"/>
    <lineage>
        <taxon>Bacteria</taxon>
        <taxon>Pseudomonadati</taxon>
        <taxon>Pseudomonadota</taxon>
        <taxon>Betaproteobacteria</taxon>
        <taxon>Burkholderiales</taxon>
        <taxon>Comamonadaceae</taxon>
        <taxon>Ramlibacter</taxon>
    </lineage>
</organism>
<comment type="subcellular location">
    <subcellularLocation>
        <location evidence="11">Cell inner membrane</location>
        <topology evidence="11">Multi-pass membrane protein</topology>
    </subcellularLocation>
    <subcellularLocation>
        <location evidence="1">Cell membrane</location>
        <topology evidence="1">Multi-pass membrane protein</topology>
    </subcellularLocation>
</comment>
<keyword evidence="3 11" id="KW-0813">Transport</keyword>
<evidence type="ECO:0000256" key="11">
    <source>
        <dbReference type="RuleBase" id="RU361157"/>
    </source>
</evidence>
<comment type="similarity">
    <text evidence="2 11">Belongs to the ABC-2 integral membrane protein family.</text>
</comment>
<dbReference type="Pfam" id="PF01061">
    <property type="entry name" value="ABC2_membrane"/>
    <property type="match status" value="1"/>
</dbReference>
<dbReference type="Proteomes" id="UP000599109">
    <property type="component" value="Unassembled WGS sequence"/>
</dbReference>
<name>A0A936Z734_9BURK</name>
<feature type="transmembrane region" description="Helical" evidence="11">
    <location>
        <begin position="243"/>
        <end position="262"/>
    </location>
</feature>
<dbReference type="AlphaFoldDB" id="A0A936Z734"/>
<dbReference type="PIRSF" id="PIRSF006648">
    <property type="entry name" value="DrrB"/>
    <property type="match status" value="1"/>
</dbReference>
<evidence type="ECO:0000256" key="1">
    <source>
        <dbReference type="ARBA" id="ARBA00004651"/>
    </source>
</evidence>
<evidence type="ECO:0000256" key="8">
    <source>
        <dbReference type="ARBA" id="ARBA00022989"/>
    </source>
</evidence>
<evidence type="ECO:0000256" key="6">
    <source>
        <dbReference type="ARBA" id="ARBA00022692"/>
    </source>
</evidence>
<keyword evidence="8 11" id="KW-1133">Transmembrane helix</keyword>
<dbReference type="PROSITE" id="PS51012">
    <property type="entry name" value="ABC_TM2"/>
    <property type="match status" value="1"/>
</dbReference>
<dbReference type="EMBL" id="JAEQNE010000009">
    <property type="protein sequence ID" value="MBL0394709.1"/>
    <property type="molecule type" value="Genomic_DNA"/>
</dbReference>
<protein>
    <recommendedName>
        <fullName evidence="11">Transport permease protein</fullName>
    </recommendedName>
</protein>
<evidence type="ECO:0000256" key="9">
    <source>
        <dbReference type="ARBA" id="ARBA00023047"/>
    </source>
</evidence>
<evidence type="ECO:0000256" key="3">
    <source>
        <dbReference type="ARBA" id="ARBA00022448"/>
    </source>
</evidence>
<dbReference type="InterPro" id="IPR013525">
    <property type="entry name" value="ABC2_TM"/>
</dbReference>
<accession>A0A936Z734</accession>
<dbReference type="GO" id="GO:0140359">
    <property type="term" value="F:ABC-type transporter activity"/>
    <property type="evidence" value="ECO:0007669"/>
    <property type="project" value="InterPro"/>
</dbReference>
<gene>
    <name evidence="13" type="ORF">JJ685_26460</name>
</gene>
<keyword evidence="5" id="KW-0762">Sugar transport</keyword>
<proteinExistence type="inferred from homology"/>
<evidence type="ECO:0000256" key="10">
    <source>
        <dbReference type="ARBA" id="ARBA00023136"/>
    </source>
</evidence>
<dbReference type="InterPro" id="IPR000412">
    <property type="entry name" value="ABC_2_transport"/>
</dbReference>
<keyword evidence="14" id="KW-1185">Reference proteome</keyword>
<dbReference type="GO" id="GO:0015774">
    <property type="term" value="P:polysaccharide transport"/>
    <property type="evidence" value="ECO:0007669"/>
    <property type="project" value="UniProtKB-KW"/>
</dbReference>
<keyword evidence="9" id="KW-0625">Polysaccharide transport</keyword>
<sequence>MRKFPATPFEMLASLGRHWHLVVQLTQREVLGRYRGSMLGWAWSLFNPLFMLAIYTLVFSGVFNTRWPGGGDSGKADFALILFVGLIVHGVFAECINRAPALIVNNTNYVKKVVFPLEIIPWVALGSALFHAVISLVVLMGAQVVLARPIPATALLLPLVLLPLVFGVMGLAWLLASLGVYLRDISQLTAMFATVMQFISAVFFPLSALPEPYRSWLRLNPLAVVIEQSRDVLLFGRAPDLQVWSLTLAVGMGLAWAGFAGFQKARRGFANVL</sequence>
<feature type="transmembrane region" description="Helical" evidence="11">
    <location>
        <begin position="119"/>
        <end position="142"/>
    </location>
</feature>
<feature type="transmembrane region" description="Helical" evidence="11">
    <location>
        <begin position="38"/>
        <end position="58"/>
    </location>
</feature>
<dbReference type="PANTHER" id="PTHR30413">
    <property type="entry name" value="INNER MEMBRANE TRANSPORT PERMEASE"/>
    <property type="match status" value="1"/>
</dbReference>
<keyword evidence="6 11" id="KW-0812">Transmembrane</keyword>